<proteinExistence type="inferred from homology"/>
<evidence type="ECO:0000259" key="12">
    <source>
        <dbReference type="PROSITE" id="PS50076"/>
    </source>
</evidence>
<dbReference type="GO" id="GO:0005524">
    <property type="term" value="F:ATP binding"/>
    <property type="evidence" value="ECO:0007669"/>
    <property type="project" value="InterPro"/>
</dbReference>
<dbReference type="Gene3D" id="2.10.230.10">
    <property type="entry name" value="Heat shock protein DnaJ, cysteine-rich domain"/>
    <property type="match status" value="1"/>
</dbReference>
<dbReference type="GO" id="GO:0031072">
    <property type="term" value="F:heat shock protein binding"/>
    <property type="evidence" value="ECO:0007669"/>
    <property type="project" value="InterPro"/>
</dbReference>
<evidence type="ECO:0000256" key="11">
    <source>
        <dbReference type="PROSITE-ProRule" id="PRU00546"/>
    </source>
</evidence>
<dbReference type="InterPro" id="IPR001623">
    <property type="entry name" value="DnaJ_domain"/>
</dbReference>
<dbReference type="SMART" id="SM00271">
    <property type="entry name" value="DnaJ"/>
    <property type="match status" value="1"/>
</dbReference>
<dbReference type="FunFam" id="2.10.230.10:FF:000002">
    <property type="entry name" value="Molecular chaperone DnaJ"/>
    <property type="match status" value="1"/>
</dbReference>
<dbReference type="SUPFAM" id="SSF57938">
    <property type="entry name" value="DnaJ/Hsp40 cysteine-rich domain"/>
    <property type="match status" value="1"/>
</dbReference>
<dbReference type="PRINTS" id="PR00625">
    <property type="entry name" value="JDOMAIN"/>
</dbReference>
<name>A2C5L8_PROM3</name>
<dbReference type="Pfam" id="PF01556">
    <property type="entry name" value="DnaJ_C"/>
    <property type="match status" value="1"/>
</dbReference>
<dbReference type="STRING" id="59922.P9303_00211"/>
<dbReference type="SUPFAM" id="SSF49493">
    <property type="entry name" value="HSP40/DnaJ peptide-binding domain"/>
    <property type="match status" value="2"/>
</dbReference>
<keyword evidence="10" id="KW-0963">Cytoplasm</keyword>
<dbReference type="InterPro" id="IPR018253">
    <property type="entry name" value="DnaJ_domain_CS"/>
</dbReference>
<dbReference type="NCBIfam" id="TIGR02349">
    <property type="entry name" value="DnaJ_bact"/>
    <property type="match status" value="1"/>
</dbReference>
<dbReference type="Gene3D" id="2.60.260.20">
    <property type="entry name" value="Urease metallochaperone UreE, N-terminal domain"/>
    <property type="match status" value="2"/>
</dbReference>
<dbReference type="SUPFAM" id="SSF46565">
    <property type="entry name" value="Chaperone J-domain"/>
    <property type="match status" value="1"/>
</dbReference>
<feature type="binding site" evidence="10">
    <location>
        <position position="192"/>
    </location>
    <ligand>
        <name>Zn(2+)</name>
        <dbReference type="ChEBI" id="CHEBI:29105"/>
        <label>2</label>
    </ligand>
</feature>
<gene>
    <name evidence="10 14" type="primary">dnaJ</name>
    <name evidence="14" type="ordered locus">P9303_00211</name>
</gene>
<feature type="repeat" description="CXXCXGXG motif" evidence="10">
    <location>
        <begin position="146"/>
        <end position="153"/>
    </location>
</feature>
<dbReference type="NCBIfam" id="NF010886">
    <property type="entry name" value="PRK14293.1"/>
    <property type="match status" value="1"/>
</dbReference>
<dbReference type="KEGG" id="pmf:P9303_00211"/>
<dbReference type="PROSITE" id="PS51188">
    <property type="entry name" value="ZF_CR"/>
    <property type="match status" value="1"/>
</dbReference>
<keyword evidence="1 10" id="KW-0235">DNA replication</keyword>
<keyword evidence="6 10" id="KW-0346">Stress response</keyword>
<evidence type="ECO:0000313" key="15">
    <source>
        <dbReference type="Proteomes" id="UP000002274"/>
    </source>
</evidence>
<comment type="subunit">
    <text evidence="10">Homodimer.</text>
</comment>
<comment type="function">
    <text evidence="10">Participates actively in the response to hyperosmotic and heat shock by preventing the aggregation of stress-denatured proteins and by disaggregating proteins, also in an autonomous, DnaK-independent fashion. Unfolded proteins bind initially to DnaJ; upon interaction with the DnaJ-bound protein, DnaK hydrolyzes its bound ATP, resulting in the formation of a stable complex. GrpE releases ADP from DnaK; ATP binding to DnaK triggers the release of the substrate protein, thus completing the reaction cycle. Several rounds of ATP-dependent interactions between DnaJ, DnaK and GrpE are required for fully efficient folding. Also involved, together with DnaK and GrpE, in the DNA replication of plasmids through activation of initiation proteins.</text>
</comment>
<keyword evidence="3 10" id="KW-0677">Repeat</keyword>
<evidence type="ECO:0000256" key="3">
    <source>
        <dbReference type="ARBA" id="ARBA00022737"/>
    </source>
</evidence>
<dbReference type="GO" id="GO:0005737">
    <property type="term" value="C:cytoplasm"/>
    <property type="evidence" value="ECO:0007669"/>
    <property type="project" value="UniProtKB-SubCell"/>
</dbReference>
<keyword evidence="4 10" id="KW-0863">Zinc-finger</keyword>
<keyword evidence="2 10" id="KW-0479">Metal-binding</keyword>
<dbReference type="HOGENOM" id="CLU_017633_0_1_3"/>
<feature type="repeat" description="CXXCXGXG motif" evidence="10">
    <location>
        <begin position="203"/>
        <end position="210"/>
    </location>
</feature>
<dbReference type="GO" id="GO:0051082">
    <property type="term" value="F:unfolded protein binding"/>
    <property type="evidence" value="ECO:0007669"/>
    <property type="project" value="UniProtKB-UniRule"/>
</dbReference>
<dbReference type="AlphaFoldDB" id="A2C5L8"/>
<evidence type="ECO:0000256" key="8">
    <source>
        <dbReference type="ARBA" id="ARBA00061004"/>
    </source>
</evidence>
<dbReference type="GO" id="GO:0008270">
    <property type="term" value="F:zinc ion binding"/>
    <property type="evidence" value="ECO:0007669"/>
    <property type="project" value="UniProtKB-UniRule"/>
</dbReference>
<feature type="binding site" evidence="10">
    <location>
        <position position="149"/>
    </location>
    <ligand>
        <name>Zn(2+)</name>
        <dbReference type="ChEBI" id="CHEBI:29105"/>
        <label>1</label>
    </ligand>
</feature>
<comment type="subcellular location">
    <subcellularLocation>
        <location evidence="10">Cytoplasm</location>
    </subcellularLocation>
</comment>
<dbReference type="InterPro" id="IPR012724">
    <property type="entry name" value="DnaJ"/>
</dbReference>
<evidence type="ECO:0000256" key="6">
    <source>
        <dbReference type="ARBA" id="ARBA00023016"/>
    </source>
</evidence>
<dbReference type="PROSITE" id="PS00636">
    <property type="entry name" value="DNAJ_1"/>
    <property type="match status" value="1"/>
</dbReference>
<dbReference type="InterPro" id="IPR008971">
    <property type="entry name" value="HSP40/DnaJ_pept-bd"/>
</dbReference>
<feature type="repeat" description="CXXCXGXG motif" evidence="10">
    <location>
        <begin position="163"/>
        <end position="170"/>
    </location>
</feature>
<comment type="cofactor">
    <cofactor evidence="10">
        <name>Zn(2+)</name>
        <dbReference type="ChEBI" id="CHEBI:29105"/>
    </cofactor>
    <text evidence="10">Binds 2 Zn(2+) ions per monomer.</text>
</comment>
<protein>
    <recommendedName>
        <fullName evidence="9 10">Chaperone protein DnaJ</fullName>
    </recommendedName>
</protein>
<feature type="domain" description="J" evidence="12">
    <location>
        <begin position="3"/>
        <end position="67"/>
    </location>
</feature>
<sequence length="378" mass="40349">MADYYDLLGVSKDADGDTLKRAYRRLARQYHPDINKDPGAEDRFKEIGRAYEVLSDPQTRGRYDQFGEAGLGGAGGMPDVGDMGGFADLFETFFSGFGGAGGSGGGRPRRRGPQQGDDLRYDLKIDFEQAVFGQEREIKIPHLETCDTCNGTGAKVGSGPTTCSTCGGVGQVRRATRTPFGSFTQVAECPSCEGTGQVISDPCGACAGQGVRQVRKKLRINIPAGVDTGTRLRVAGEGNAGLRGGPSGDLYVFLTVKSHPQLRRDGITVLSEVNVSYLQAILGDIIEVDTVDGNTSLEIPAGTQPNAVLTLENKGIPKLGNPVARGNQRISINVKLPLRLSDEERGLLEDLAGHHSAKGRQHHHHNSGLFARLFGQKG</sequence>
<feature type="binding site" evidence="10">
    <location>
        <position position="163"/>
    </location>
    <ligand>
        <name>Zn(2+)</name>
        <dbReference type="ChEBI" id="CHEBI:29105"/>
        <label>2</label>
    </ligand>
</feature>
<evidence type="ECO:0000256" key="9">
    <source>
        <dbReference type="ARBA" id="ARBA00067609"/>
    </source>
</evidence>
<feature type="binding site" evidence="10">
    <location>
        <position position="146"/>
    </location>
    <ligand>
        <name>Zn(2+)</name>
        <dbReference type="ChEBI" id="CHEBI:29105"/>
        <label>1</label>
    </ligand>
</feature>
<feature type="binding site" evidence="10">
    <location>
        <position position="189"/>
    </location>
    <ligand>
        <name>Zn(2+)</name>
        <dbReference type="ChEBI" id="CHEBI:29105"/>
        <label>2</label>
    </ligand>
</feature>
<evidence type="ECO:0000256" key="5">
    <source>
        <dbReference type="ARBA" id="ARBA00022833"/>
    </source>
</evidence>
<dbReference type="Gene3D" id="1.10.287.110">
    <property type="entry name" value="DnaJ domain"/>
    <property type="match status" value="1"/>
</dbReference>
<dbReference type="Pfam" id="PF00226">
    <property type="entry name" value="DnaJ"/>
    <property type="match status" value="1"/>
</dbReference>
<keyword evidence="5 10" id="KW-0862">Zinc</keyword>
<feature type="repeat" description="CXXCXGXG motif" evidence="10">
    <location>
        <begin position="189"/>
        <end position="196"/>
    </location>
</feature>
<dbReference type="InterPro" id="IPR002939">
    <property type="entry name" value="DnaJ_C"/>
</dbReference>
<dbReference type="FunFam" id="2.60.260.20:FF:000005">
    <property type="entry name" value="Chaperone protein dnaJ 1, mitochondrial"/>
    <property type="match status" value="1"/>
</dbReference>
<comment type="similarity">
    <text evidence="8 10">Belongs to the DnaJ family.</text>
</comment>
<dbReference type="CDD" id="cd10747">
    <property type="entry name" value="DnaJ_C"/>
    <property type="match status" value="1"/>
</dbReference>
<dbReference type="RefSeq" id="WP_011824711.1">
    <property type="nucleotide sequence ID" value="NC_008820.1"/>
</dbReference>
<dbReference type="InterPro" id="IPR001305">
    <property type="entry name" value="HSP_DnaJ_Cys-rich_dom"/>
</dbReference>
<dbReference type="CDD" id="cd10719">
    <property type="entry name" value="DnaJ_zf"/>
    <property type="match status" value="1"/>
</dbReference>
<dbReference type="PANTHER" id="PTHR43096:SF10">
    <property type="entry name" value="CHAPERONE PROTEIN DNAJ A6, CHLOROPLASTIC"/>
    <property type="match status" value="1"/>
</dbReference>
<accession>A2C5L8</accession>
<evidence type="ECO:0000259" key="13">
    <source>
        <dbReference type="PROSITE" id="PS51188"/>
    </source>
</evidence>
<feature type="zinc finger region" description="CR-type" evidence="11">
    <location>
        <begin position="133"/>
        <end position="215"/>
    </location>
</feature>
<evidence type="ECO:0000256" key="1">
    <source>
        <dbReference type="ARBA" id="ARBA00022705"/>
    </source>
</evidence>
<dbReference type="HAMAP" id="MF_01152">
    <property type="entry name" value="DnaJ"/>
    <property type="match status" value="1"/>
</dbReference>
<dbReference type="InterPro" id="IPR036869">
    <property type="entry name" value="J_dom_sf"/>
</dbReference>
<dbReference type="EMBL" id="CP000554">
    <property type="protein sequence ID" value="ABM76778.1"/>
    <property type="molecule type" value="Genomic_DNA"/>
</dbReference>
<comment type="domain">
    <text evidence="10">The J domain is necessary and sufficient to stimulate DnaK ATPase activity. Zinc center 1 plays an important role in the autonomous, DnaK-independent chaperone activity of DnaJ. Zinc center 2 is essential for interaction with DnaK and for DnaJ activity.</text>
</comment>
<evidence type="ECO:0000256" key="10">
    <source>
        <dbReference type="HAMAP-Rule" id="MF_01152"/>
    </source>
</evidence>
<evidence type="ECO:0000256" key="2">
    <source>
        <dbReference type="ARBA" id="ARBA00022723"/>
    </source>
</evidence>
<dbReference type="BioCyc" id="PMAR59922:G1G80-22-MONOMER"/>
<evidence type="ECO:0000256" key="7">
    <source>
        <dbReference type="ARBA" id="ARBA00023186"/>
    </source>
</evidence>
<feature type="binding site" evidence="10">
    <location>
        <position position="206"/>
    </location>
    <ligand>
        <name>Zn(2+)</name>
        <dbReference type="ChEBI" id="CHEBI:29105"/>
        <label>1</label>
    </ligand>
</feature>
<dbReference type="CDD" id="cd06257">
    <property type="entry name" value="DnaJ"/>
    <property type="match status" value="1"/>
</dbReference>
<feature type="binding site" evidence="10">
    <location>
        <position position="203"/>
    </location>
    <ligand>
        <name>Zn(2+)</name>
        <dbReference type="ChEBI" id="CHEBI:29105"/>
        <label>1</label>
    </ligand>
</feature>
<dbReference type="InterPro" id="IPR036410">
    <property type="entry name" value="HSP_DnaJ_Cys-rich_dom_sf"/>
</dbReference>
<evidence type="ECO:0000256" key="4">
    <source>
        <dbReference type="ARBA" id="ARBA00022771"/>
    </source>
</evidence>
<reference evidence="14 15" key="1">
    <citation type="journal article" date="2007" name="PLoS Genet.">
        <title>Patterns and implications of gene gain and loss in the evolution of Prochlorococcus.</title>
        <authorList>
            <person name="Kettler G.C."/>
            <person name="Martiny A.C."/>
            <person name="Huang K."/>
            <person name="Zucker J."/>
            <person name="Coleman M.L."/>
            <person name="Rodrigue S."/>
            <person name="Chen F."/>
            <person name="Lapidus A."/>
            <person name="Ferriera S."/>
            <person name="Johnson J."/>
            <person name="Steglich C."/>
            <person name="Church G.M."/>
            <person name="Richardson P."/>
            <person name="Chisholm S.W."/>
        </authorList>
    </citation>
    <scope>NUCLEOTIDE SEQUENCE [LARGE SCALE GENOMIC DNA]</scope>
    <source>
        <strain evidence="14 15">MIT 9303</strain>
    </source>
</reference>
<dbReference type="PROSITE" id="PS50076">
    <property type="entry name" value="DNAJ_2"/>
    <property type="match status" value="1"/>
</dbReference>
<feature type="domain" description="CR-type" evidence="13">
    <location>
        <begin position="133"/>
        <end position="215"/>
    </location>
</feature>
<evidence type="ECO:0000313" key="14">
    <source>
        <dbReference type="EMBL" id="ABM76778.1"/>
    </source>
</evidence>
<dbReference type="Proteomes" id="UP000002274">
    <property type="component" value="Chromosome"/>
</dbReference>
<keyword evidence="7 10" id="KW-0143">Chaperone</keyword>
<feature type="binding site" evidence="10">
    <location>
        <position position="166"/>
    </location>
    <ligand>
        <name>Zn(2+)</name>
        <dbReference type="ChEBI" id="CHEBI:29105"/>
        <label>2</label>
    </ligand>
</feature>
<dbReference type="Pfam" id="PF00684">
    <property type="entry name" value="DnaJ_CXXCXGXG"/>
    <property type="match status" value="1"/>
</dbReference>
<dbReference type="GO" id="GO:0042026">
    <property type="term" value="P:protein refolding"/>
    <property type="evidence" value="ECO:0007669"/>
    <property type="project" value="TreeGrafter"/>
</dbReference>
<dbReference type="NCBIfam" id="NF008035">
    <property type="entry name" value="PRK10767.1"/>
    <property type="match status" value="1"/>
</dbReference>
<dbReference type="GO" id="GO:0006260">
    <property type="term" value="P:DNA replication"/>
    <property type="evidence" value="ECO:0007669"/>
    <property type="project" value="UniProtKB-KW"/>
</dbReference>
<dbReference type="GO" id="GO:0009408">
    <property type="term" value="P:response to heat"/>
    <property type="evidence" value="ECO:0007669"/>
    <property type="project" value="InterPro"/>
</dbReference>
<organism evidence="14 15">
    <name type="scientific">Prochlorococcus marinus (strain MIT 9303)</name>
    <dbReference type="NCBI Taxonomy" id="59922"/>
    <lineage>
        <taxon>Bacteria</taxon>
        <taxon>Bacillati</taxon>
        <taxon>Cyanobacteriota</taxon>
        <taxon>Cyanophyceae</taxon>
        <taxon>Synechococcales</taxon>
        <taxon>Prochlorococcaceae</taxon>
        <taxon>Prochlorococcus</taxon>
    </lineage>
</organism>
<dbReference type="PANTHER" id="PTHR43096">
    <property type="entry name" value="DNAJ HOMOLOG 1, MITOCHONDRIAL-RELATED"/>
    <property type="match status" value="1"/>
</dbReference>